<feature type="transmembrane region" description="Helical" evidence="1">
    <location>
        <begin position="56"/>
        <end position="84"/>
    </location>
</feature>
<dbReference type="EMBL" id="CP027433">
    <property type="protein sequence ID" value="AVL98947.1"/>
    <property type="molecule type" value="Genomic_DNA"/>
</dbReference>
<keyword evidence="1" id="KW-0812">Transmembrane</keyword>
<keyword evidence="1" id="KW-0472">Membrane</keyword>
<gene>
    <name evidence="2" type="ORF">C6V83_00260</name>
</gene>
<proteinExistence type="predicted"/>
<accession>A0A2S0KB92</accession>
<sequence>MPAPVVIASVLGLVAAAFIAAVAAYSGQGPFLWILVALAVVASVLLWLFPGNPTRIFMTALAGLWIFSWVGILIAVPVICLLWFPTSSRSYYEQLR</sequence>
<dbReference type="KEGG" id="git:C6V83_00260"/>
<evidence type="ECO:0000256" key="1">
    <source>
        <dbReference type="SAM" id="Phobius"/>
    </source>
</evidence>
<feature type="transmembrane region" description="Helical" evidence="1">
    <location>
        <begin position="32"/>
        <end position="50"/>
    </location>
</feature>
<keyword evidence="3" id="KW-1185">Reference proteome</keyword>
<feature type="transmembrane region" description="Helical" evidence="1">
    <location>
        <begin position="6"/>
        <end position="25"/>
    </location>
</feature>
<reference evidence="2 3" key="1">
    <citation type="submission" date="2018-03" db="EMBL/GenBank/DDBJ databases">
        <title>Characteristics and genome of n-alkane degrading marine bacteria Gordonia iterans isolated from crude oil contaminated in Tae-an, South Korea.</title>
        <authorList>
            <person name="Lee S.-S."/>
            <person name="Kim H."/>
        </authorList>
    </citation>
    <scope>NUCLEOTIDE SEQUENCE [LARGE SCALE GENOMIC DNA]</scope>
    <source>
        <strain evidence="2 3">Co17</strain>
    </source>
</reference>
<keyword evidence="1" id="KW-1133">Transmembrane helix</keyword>
<name>A0A2S0KB92_9ACTN</name>
<organism evidence="2 3">
    <name type="scientific">Gordonia iterans</name>
    <dbReference type="NCBI Taxonomy" id="1004901"/>
    <lineage>
        <taxon>Bacteria</taxon>
        <taxon>Bacillati</taxon>
        <taxon>Actinomycetota</taxon>
        <taxon>Actinomycetes</taxon>
        <taxon>Mycobacteriales</taxon>
        <taxon>Gordoniaceae</taxon>
        <taxon>Gordonia</taxon>
    </lineage>
</organism>
<protein>
    <submittedName>
        <fullName evidence="2">Uncharacterized protein</fullName>
    </submittedName>
</protein>
<evidence type="ECO:0000313" key="3">
    <source>
        <dbReference type="Proteomes" id="UP000239814"/>
    </source>
</evidence>
<dbReference type="AlphaFoldDB" id="A0A2S0KB92"/>
<dbReference type="Proteomes" id="UP000239814">
    <property type="component" value="Chromosome"/>
</dbReference>
<evidence type="ECO:0000313" key="2">
    <source>
        <dbReference type="EMBL" id="AVL98947.1"/>
    </source>
</evidence>